<keyword evidence="8 15" id="KW-0418">Kinase</keyword>
<dbReference type="RefSeq" id="WP_131307712.1">
    <property type="nucleotide sequence ID" value="NZ_SJFN01000008.1"/>
</dbReference>
<proteinExistence type="predicted"/>
<keyword evidence="5" id="KW-0597">Phosphoprotein</keyword>
<evidence type="ECO:0000256" key="7">
    <source>
        <dbReference type="ARBA" id="ARBA00022741"/>
    </source>
</evidence>
<reference evidence="15 16" key="1">
    <citation type="submission" date="2019-02" db="EMBL/GenBank/DDBJ databases">
        <title>Siculibacillus lacustris gen. nov., sp. nov., a new rosette-forming bacterium isolated from a freshwater crater lake (Lake St. Ana, Romania).</title>
        <authorList>
            <person name="Felfoldi T."/>
            <person name="Marton Z."/>
            <person name="Szabo A."/>
            <person name="Mentes A."/>
            <person name="Boka K."/>
            <person name="Marialigeti K."/>
            <person name="Mathe I."/>
            <person name="Koncz M."/>
            <person name="Schumann P."/>
            <person name="Toth E."/>
        </authorList>
    </citation>
    <scope>NUCLEOTIDE SEQUENCE [LARGE SCALE GENOMIC DNA]</scope>
    <source>
        <strain evidence="15 16">SA-279</strain>
    </source>
</reference>
<dbReference type="Pfam" id="PF00512">
    <property type="entry name" value="HisKA"/>
    <property type="match status" value="1"/>
</dbReference>
<dbReference type="GO" id="GO:0016036">
    <property type="term" value="P:cellular response to phosphate starvation"/>
    <property type="evidence" value="ECO:0007669"/>
    <property type="project" value="TreeGrafter"/>
</dbReference>
<protein>
    <recommendedName>
        <fullName evidence="3">histidine kinase</fullName>
        <ecNumber evidence="3">2.7.13.3</ecNumber>
    </recommendedName>
</protein>
<dbReference type="GO" id="GO:0004721">
    <property type="term" value="F:phosphoprotein phosphatase activity"/>
    <property type="evidence" value="ECO:0007669"/>
    <property type="project" value="TreeGrafter"/>
</dbReference>
<dbReference type="FunFam" id="3.30.565.10:FF:000006">
    <property type="entry name" value="Sensor histidine kinase WalK"/>
    <property type="match status" value="1"/>
</dbReference>
<keyword evidence="10" id="KW-0902">Two-component regulatory system</keyword>
<dbReference type="SUPFAM" id="SSF47384">
    <property type="entry name" value="Homodimeric domain of signal transducing histidine kinase"/>
    <property type="match status" value="1"/>
</dbReference>
<feature type="compositionally biased region" description="Basic and acidic residues" evidence="12">
    <location>
        <begin position="1"/>
        <end position="10"/>
    </location>
</feature>
<dbReference type="InterPro" id="IPR005467">
    <property type="entry name" value="His_kinase_dom"/>
</dbReference>
<dbReference type="OrthoDB" id="9813151at2"/>
<dbReference type="Pfam" id="PF02518">
    <property type="entry name" value="HATPase_c"/>
    <property type="match status" value="1"/>
</dbReference>
<dbReference type="Proteomes" id="UP000292781">
    <property type="component" value="Unassembled WGS sequence"/>
</dbReference>
<evidence type="ECO:0000259" key="14">
    <source>
        <dbReference type="PROSITE" id="PS50109"/>
    </source>
</evidence>
<gene>
    <name evidence="15" type="ORF">EYW49_07310</name>
</gene>
<dbReference type="InterPro" id="IPR003594">
    <property type="entry name" value="HATPase_dom"/>
</dbReference>
<dbReference type="GO" id="GO:0005886">
    <property type="term" value="C:plasma membrane"/>
    <property type="evidence" value="ECO:0007669"/>
    <property type="project" value="UniProtKB-SubCell"/>
</dbReference>
<dbReference type="CDD" id="cd00082">
    <property type="entry name" value="HisKA"/>
    <property type="match status" value="1"/>
</dbReference>
<feature type="domain" description="Histidine kinase" evidence="14">
    <location>
        <begin position="218"/>
        <end position="439"/>
    </location>
</feature>
<dbReference type="Gene3D" id="1.10.287.130">
    <property type="match status" value="1"/>
</dbReference>
<dbReference type="PRINTS" id="PR00344">
    <property type="entry name" value="BCTRLSENSOR"/>
</dbReference>
<comment type="subcellular location">
    <subcellularLocation>
        <location evidence="2">Cell membrane</location>
    </subcellularLocation>
</comment>
<dbReference type="InterPro" id="IPR004358">
    <property type="entry name" value="Sig_transdc_His_kin-like_C"/>
</dbReference>
<evidence type="ECO:0000256" key="12">
    <source>
        <dbReference type="SAM" id="MobiDB-lite"/>
    </source>
</evidence>
<dbReference type="CDD" id="cd00075">
    <property type="entry name" value="HATPase"/>
    <property type="match status" value="1"/>
</dbReference>
<name>A0A4Q9VVQ3_9HYPH</name>
<dbReference type="Gene3D" id="3.30.450.20">
    <property type="entry name" value="PAS domain"/>
    <property type="match status" value="1"/>
</dbReference>
<evidence type="ECO:0000256" key="4">
    <source>
        <dbReference type="ARBA" id="ARBA00022475"/>
    </source>
</evidence>
<keyword evidence="13" id="KW-1133">Transmembrane helix</keyword>
<evidence type="ECO:0000256" key="1">
    <source>
        <dbReference type="ARBA" id="ARBA00000085"/>
    </source>
</evidence>
<dbReference type="Gene3D" id="3.30.565.10">
    <property type="entry name" value="Histidine kinase-like ATPase, C-terminal domain"/>
    <property type="match status" value="1"/>
</dbReference>
<feature type="region of interest" description="Disordered" evidence="12">
    <location>
        <begin position="1"/>
        <end position="24"/>
    </location>
</feature>
<evidence type="ECO:0000256" key="10">
    <source>
        <dbReference type="ARBA" id="ARBA00023012"/>
    </source>
</evidence>
<dbReference type="SMART" id="SM00387">
    <property type="entry name" value="HATPase_c"/>
    <property type="match status" value="1"/>
</dbReference>
<keyword evidence="16" id="KW-1185">Reference proteome</keyword>
<feature type="transmembrane region" description="Helical" evidence="13">
    <location>
        <begin position="34"/>
        <end position="66"/>
    </location>
</feature>
<dbReference type="SMART" id="SM00388">
    <property type="entry name" value="HisKA"/>
    <property type="match status" value="1"/>
</dbReference>
<dbReference type="InterPro" id="IPR050351">
    <property type="entry name" value="BphY/WalK/GraS-like"/>
</dbReference>
<keyword evidence="9" id="KW-0067">ATP-binding</keyword>
<evidence type="ECO:0000313" key="15">
    <source>
        <dbReference type="EMBL" id="TBW39288.1"/>
    </source>
</evidence>
<dbReference type="SUPFAM" id="SSF55874">
    <property type="entry name" value="ATPase domain of HSP90 chaperone/DNA topoisomerase II/histidine kinase"/>
    <property type="match status" value="1"/>
</dbReference>
<evidence type="ECO:0000256" key="8">
    <source>
        <dbReference type="ARBA" id="ARBA00022777"/>
    </source>
</evidence>
<dbReference type="InterPro" id="IPR036890">
    <property type="entry name" value="HATPase_C_sf"/>
</dbReference>
<sequence>MVDDERRDFADEAPEAQPAGSVEPWPSVGVRVTATAVVIAAAAIGLAGVPWPIAVIGVALLAAAAWSGRGATESGPIGRRSVRAPRRSVWPDLGMKTVVDAIDAPCLLTDAAGIVRYVNREATVRFGSIRPGDPLSFRIRVTALHDALDRVVGLSRAETVEWHDKIPMERWLLAHLSPIRFPPDPRGDDRPPDFVLVLIEDLTERRRVERMRADFVANASHELRTPLAAVSGFIETLQGPARNDPVARERFLAVMHEQAGRMKRLIDDLLSLSRVEMRAHLRPDTVVDLADLLPHVLDLVRAAAEGAGVVVTLEGCEAPVPVIGDREELIQVFCNLVENAIKYGSEGGRVVVAVSGAAEDARRRTVAVRDFGAGIDPVHLPRLTERFYRAHAEAGREKRGTGLGLAIVKHIVTRHGGRLTIDSKPGQGSTFAVRLDVAPAAAGSAKGDENSGV</sequence>
<dbReference type="EC" id="2.7.13.3" evidence="3"/>
<dbReference type="GO" id="GO:0000155">
    <property type="term" value="F:phosphorelay sensor kinase activity"/>
    <property type="evidence" value="ECO:0007669"/>
    <property type="project" value="InterPro"/>
</dbReference>
<keyword evidence="6" id="KW-0808">Transferase</keyword>
<organism evidence="15 16">
    <name type="scientific">Siculibacillus lacustris</name>
    <dbReference type="NCBI Taxonomy" id="1549641"/>
    <lineage>
        <taxon>Bacteria</taxon>
        <taxon>Pseudomonadati</taxon>
        <taxon>Pseudomonadota</taxon>
        <taxon>Alphaproteobacteria</taxon>
        <taxon>Hyphomicrobiales</taxon>
        <taxon>Ancalomicrobiaceae</taxon>
        <taxon>Siculibacillus</taxon>
    </lineage>
</organism>
<keyword evidence="4" id="KW-1003">Cell membrane</keyword>
<dbReference type="InterPro" id="IPR036097">
    <property type="entry name" value="HisK_dim/P_sf"/>
</dbReference>
<evidence type="ECO:0000256" key="3">
    <source>
        <dbReference type="ARBA" id="ARBA00012438"/>
    </source>
</evidence>
<evidence type="ECO:0000256" key="11">
    <source>
        <dbReference type="ARBA" id="ARBA00023136"/>
    </source>
</evidence>
<dbReference type="AlphaFoldDB" id="A0A4Q9VVQ3"/>
<accession>A0A4Q9VVQ3</accession>
<comment type="caution">
    <text evidence="15">The sequence shown here is derived from an EMBL/GenBank/DDBJ whole genome shotgun (WGS) entry which is preliminary data.</text>
</comment>
<dbReference type="FunFam" id="1.10.287.130:FF:000008">
    <property type="entry name" value="Two-component sensor histidine kinase"/>
    <property type="match status" value="1"/>
</dbReference>
<evidence type="ECO:0000256" key="9">
    <source>
        <dbReference type="ARBA" id="ARBA00022840"/>
    </source>
</evidence>
<keyword evidence="13" id="KW-0812">Transmembrane</keyword>
<evidence type="ECO:0000256" key="2">
    <source>
        <dbReference type="ARBA" id="ARBA00004236"/>
    </source>
</evidence>
<dbReference type="PROSITE" id="PS50109">
    <property type="entry name" value="HIS_KIN"/>
    <property type="match status" value="1"/>
</dbReference>
<dbReference type="EMBL" id="SJFN01000008">
    <property type="protein sequence ID" value="TBW39288.1"/>
    <property type="molecule type" value="Genomic_DNA"/>
</dbReference>
<comment type="catalytic activity">
    <reaction evidence="1">
        <text>ATP + protein L-histidine = ADP + protein N-phospho-L-histidine.</text>
        <dbReference type="EC" id="2.7.13.3"/>
    </reaction>
</comment>
<evidence type="ECO:0000313" key="16">
    <source>
        <dbReference type="Proteomes" id="UP000292781"/>
    </source>
</evidence>
<evidence type="ECO:0000256" key="13">
    <source>
        <dbReference type="SAM" id="Phobius"/>
    </source>
</evidence>
<keyword evidence="7" id="KW-0547">Nucleotide-binding</keyword>
<dbReference type="GO" id="GO:0005524">
    <property type="term" value="F:ATP binding"/>
    <property type="evidence" value="ECO:0007669"/>
    <property type="project" value="UniProtKB-KW"/>
</dbReference>
<keyword evidence="11 13" id="KW-0472">Membrane</keyword>
<dbReference type="PANTHER" id="PTHR45453:SF1">
    <property type="entry name" value="PHOSPHATE REGULON SENSOR PROTEIN PHOR"/>
    <property type="match status" value="1"/>
</dbReference>
<evidence type="ECO:0000256" key="6">
    <source>
        <dbReference type="ARBA" id="ARBA00022679"/>
    </source>
</evidence>
<dbReference type="InterPro" id="IPR003661">
    <property type="entry name" value="HisK_dim/P_dom"/>
</dbReference>
<dbReference type="PANTHER" id="PTHR45453">
    <property type="entry name" value="PHOSPHATE REGULON SENSOR PROTEIN PHOR"/>
    <property type="match status" value="1"/>
</dbReference>
<evidence type="ECO:0000256" key="5">
    <source>
        <dbReference type="ARBA" id="ARBA00022553"/>
    </source>
</evidence>